<evidence type="ECO:0000259" key="3">
    <source>
        <dbReference type="PROSITE" id="PS50112"/>
    </source>
</evidence>
<dbReference type="EMBL" id="BLTE01000008">
    <property type="protein sequence ID" value="GFK94154.1"/>
    <property type="molecule type" value="Genomic_DNA"/>
</dbReference>
<comment type="caution">
    <text evidence="5">The sequence shown here is derived from an EMBL/GenBank/DDBJ whole genome shotgun (WGS) entry which is preliminary data.</text>
</comment>
<dbReference type="InterPro" id="IPR000014">
    <property type="entry name" value="PAS"/>
</dbReference>
<proteinExistence type="predicted"/>
<dbReference type="Pfam" id="PF08448">
    <property type="entry name" value="PAS_4"/>
    <property type="match status" value="2"/>
</dbReference>
<dbReference type="InterPro" id="IPR001610">
    <property type="entry name" value="PAC"/>
</dbReference>
<dbReference type="InterPro" id="IPR013656">
    <property type="entry name" value="PAS_4"/>
</dbReference>
<keyword evidence="6" id="KW-1185">Reference proteome</keyword>
<evidence type="ECO:0000313" key="6">
    <source>
        <dbReference type="Proteomes" id="UP000494245"/>
    </source>
</evidence>
<dbReference type="SMART" id="SM00331">
    <property type="entry name" value="PP2C_SIG"/>
    <property type="match status" value="1"/>
</dbReference>
<dbReference type="PROSITE" id="PS50112">
    <property type="entry name" value="PAS"/>
    <property type="match status" value="2"/>
</dbReference>
<feature type="domain" description="PAS" evidence="3">
    <location>
        <begin position="196"/>
        <end position="253"/>
    </location>
</feature>
<dbReference type="PANTHER" id="PTHR43156:SF2">
    <property type="entry name" value="STAGE II SPORULATION PROTEIN E"/>
    <property type="match status" value="1"/>
</dbReference>
<dbReference type="InterPro" id="IPR000700">
    <property type="entry name" value="PAS-assoc_C"/>
</dbReference>
<feature type="domain" description="PAS" evidence="3">
    <location>
        <begin position="337"/>
        <end position="382"/>
    </location>
</feature>
<dbReference type="SMART" id="SM00091">
    <property type="entry name" value="PAS"/>
    <property type="match status" value="3"/>
</dbReference>
<dbReference type="SUPFAM" id="SSF55785">
    <property type="entry name" value="PYP-like sensor domain (PAS domain)"/>
    <property type="match status" value="3"/>
</dbReference>
<dbReference type="PANTHER" id="PTHR43156">
    <property type="entry name" value="STAGE II SPORULATION PROTEIN E-RELATED"/>
    <property type="match status" value="1"/>
</dbReference>
<dbReference type="SMART" id="SM00086">
    <property type="entry name" value="PAC"/>
    <property type="match status" value="2"/>
</dbReference>
<dbReference type="EC" id="3.1.3.3" evidence="5"/>
<name>A0A6V8LR13_9BACT</name>
<accession>A0A6V8LR13</accession>
<reference evidence="5 6" key="2">
    <citation type="submission" date="2020-05" db="EMBL/GenBank/DDBJ databases">
        <title>Draft genome sequence of Desulfovibrio sp. strainFSS-1.</title>
        <authorList>
            <person name="Shimoshige H."/>
            <person name="Kobayashi H."/>
            <person name="Maekawa T."/>
        </authorList>
    </citation>
    <scope>NUCLEOTIDE SEQUENCE [LARGE SCALE GENOMIC DNA]</scope>
    <source>
        <strain evidence="5 6">SIID29052-01</strain>
    </source>
</reference>
<feature type="compositionally biased region" description="Low complexity" evidence="2">
    <location>
        <begin position="26"/>
        <end position="40"/>
    </location>
</feature>
<dbReference type="PROSITE" id="PS50113">
    <property type="entry name" value="PAC"/>
    <property type="match status" value="1"/>
</dbReference>
<evidence type="ECO:0000256" key="2">
    <source>
        <dbReference type="SAM" id="MobiDB-lite"/>
    </source>
</evidence>
<feature type="region of interest" description="Disordered" evidence="2">
    <location>
        <begin position="1"/>
        <end position="40"/>
    </location>
</feature>
<dbReference type="Gene3D" id="3.30.450.20">
    <property type="entry name" value="PAS domain"/>
    <property type="match status" value="3"/>
</dbReference>
<feature type="compositionally biased region" description="Basic and acidic residues" evidence="2">
    <location>
        <begin position="10"/>
        <end position="23"/>
    </location>
</feature>
<dbReference type="Pfam" id="PF07228">
    <property type="entry name" value="SpoIIE"/>
    <property type="match status" value="1"/>
</dbReference>
<dbReference type="InterPro" id="IPR052016">
    <property type="entry name" value="Bact_Sigma-Reg"/>
</dbReference>
<dbReference type="Proteomes" id="UP000494245">
    <property type="component" value="Unassembled WGS sequence"/>
</dbReference>
<evidence type="ECO:0000259" key="4">
    <source>
        <dbReference type="PROSITE" id="PS50113"/>
    </source>
</evidence>
<reference evidence="5 6" key="1">
    <citation type="submission" date="2020-04" db="EMBL/GenBank/DDBJ databases">
        <authorList>
            <consortium name="Desulfovibrio sp. FSS-1 genome sequencing consortium"/>
            <person name="Shimoshige H."/>
            <person name="Kobayashi H."/>
            <person name="Maekawa T."/>
        </authorList>
    </citation>
    <scope>NUCLEOTIDE SEQUENCE [LARGE SCALE GENOMIC DNA]</scope>
    <source>
        <strain evidence="5 6">SIID29052-01</strain>
    </source>
</reference>
<sequence length="733" mass="76834">MVEPETAMTHPHDAPPRPSRPDADSGDAPARGASASPAGGREALASALFSASQLASLLLDSQGRVLEASPATVGVFGLDAPPDKGLRAARMLTGVAGERFQELAAQAVSPGLEGAEAVSFEPPGGGGTRSVALSTHPVPGADPGGPAVAVLARDVTEERREVEKLRRGALDVIRLNADLRRESAARQAALQALEELSGRLRGVLEAASRVAIVATSPAGVISVFNPGAANLLGHEPAAMVGLETPLAFLDPDEIARRGRELAAAGGERPAGLAVLMALARSGRRDLGEWTLVRKDGSRFAAEVVLSAIEGAQGAEGYLLVAVDISGRKAAEEAMAEREARLRAVLDGAGDGILAVDQNGRIESANRAAEEMFGAAPGDLSGRPLTEVAPKVRLEGLCALPAERPARRARKPAPSCAVKTRVMTGRRLDGATFPMELTVSAVDLPSRRLCICLARDITVRVKAQEAQRLYTRRLAEQQAALERDLKAAAEIQKSLLPVRLAPDPRYEAGWLFRPSAAIGGDIFNILAPAPDRMDAYMLDVSGHGVPSALVAAAAAQAILLHSREDAASGLPPAPDRVLAALDGEFPLERFDRYFSLFYCSVDLARGRLRHCNGGHPPALLARSGEVQELDEGGTVVGLGGLLPFTTGEVALEAGDTLLIYTDGLTELEDRKGRPFGMERVRAWLGRARGMAAAEALELLSDEIVAFGGPAGPQDDLSVLLITFHGEGLPRKETG</sequence>
<evidence type="ECO:0000256" key="1">
    <source>
        <dbReference type="ARBA" id="ARBA00022801"/>
    </source>
</evidence>
<feature type="domain" description="PAC" evidence="4">
    <location>
        <begin position="285"/>
        <end position="336"/>
    </location>
</feature>
<dbReference type="NCBIfam" id="TIGR00229">
    <property type="entry name" value="sensory_box"/>
    <property type="match status" value="2"/>
</dbReference>
<dbReference type="InterPro" id="IPR001932">
    <property type="entry name" value="PPM-type_phosphatase-like_dom"/>
</dbReference>
<organism evidence="5 6">
    <name type="scientific">Fundidesulfovibrio magnetotacticus</name>
    <dbReference type="NCBI Taxonomy" id="2730080"/>
    <lineage>
        <taxon>Bacteria</taxon>
        <taxon>Pseudomonadati</taxon>
        <taxon>Thermodesulfobacteriota</taxon>
        <taxon>Desulfovibrionia</taxon>
        <taxon>Desulfovibrionales</taxon>
        <taxon>Desulfovibrionaceae</taxon>
        <taxon>Fundidesulfovibrio</taxon>
    </lineage>
</organism>
<dbReference type="CDD" id="cd00130">
    <property type="entry name" value="PAS"/>
    <property type="match status" value="2"/>
</dbReference>
<protein>
    <submittedName>
        <fullName evidence="5">Phosphoserine phosphatase RsbP</fullName>
        <ecNumber evidence="5">3.1.3.3</ecNumber>
    </submittedName>
</protein>
<gene>
    <name evidence="5" type="primary">rsbP_2</name>
    <name evidence="5" type="ORF">NNJEOMEG_01994</name>
</gene>
<dbReference type="InterPro" id="IPR036457">
    <property type="entry name" value="PPM-type-like_dom_sf"/>
</dbReference>
<dbReference type="GO" id="GO:0016791">
    <property type="term" value="F:phosphatase activity"/>
    <property type="evidence" value="ECO:0007669"/>
    <property type="project" value="TreeGrafter"/>
</dbReference>
<dbReference type="Pfam" id="PF13426">
    <property type="entry name" value="PAS_9"/>
    <property type="match status" value="1"/>
</dbReference>
<evidence type="ECO:0000313" key="5">
    <source>
        <dbReference type="EMBL" id="GFK94154.1"/>
    </source>
</evidence>
<dbReference type="SUPFAM" id="SSF81606">
    <property type="entry name" value="PP2C-like"/>
    <property type="match status" value="1"/>
</dbReference>
<keyword evidence="1 5" id="KW-0378">Hydrolase</keyword>
<dbReference type="Gene3D" id="3.60.40.10">
    <property type="entry name" value="PPM-type phosphatase domain"/>
    <property type="match status" value="1"/>
</dbReference>
<dbReference type="AlphaFoldDB" id="A0A6V8LR13"/>
<dbReference type="InterPro" id="IPR035965">
    <property type="entry name" value="PAS-like_dom_sf"/>
</dbReference>